<evidence type="ECO:0000256" key="1">
    <source>
        <dbReference type="SAM" id="MobiDB-lite"/>
    </source>
</evidence>
<dbReference type="InterPro" id="IPR057376">
    <property type="entry name" value="PH_trem"/>
</dbReference>
<feature type="compositionally biased region" description="Basic and acidic residues" evidence="1">
    <location>
        <begin position="171"/>
        <end position="186"/>
    </location>
</feature>
<reference evidence="3" key="1">
    <citation type="submission" date="2024-06" db="EMBL/GenBank/DDBJ databases">
        <authorList>
            <person name="Liu X."/>
            <person name="Lenzi L."/>
            <person name="Haldenby T S."/>
            <person name="Uol C."/>
        </authorList>
    </citation>
    <scope>NUCLEOTIDE SEQUENCE</scope>
</reference>
<evidence type="ECO:0000313" key="4">
    <source>
        <dbReference type="Proteomes" id="UP001497525"/>
    </source>
</evidence>
<sequence>MKEELHSSRARITSYDMKNQVLEDKVKISGPVICPETEEEIKRWAAAIISGSKTNKKEDVARMRCHFDAITLSTGSKALSGIENGLSIKYENILGFYLTPSDESRVILVFKGPTSENVHLLAIHMSSSQRALEVTGLLADCRSPARKQSEPGKGKLKTVVIKSNSFKLSEGRDKISKRGSEIDKNSGGESAANMTLPISADHSLTEPMKTNYKENYDSARNVHSVAQRDEPQTRHTEIEFVATAESNSDSTDGEDSISIGFYDLEADSTQATSGKNKLQKRLSADKEDNFSNAWLENITYISNDPKFGSQATSSGSVYMYVAQQMNPRDRGSYLK</sequence>
<dbReference type="EMBL" id="CAXLJL010000489">
    <property type="protein sequence ID" value="CAL5138408.1"/>
    <property type="molecule type" value="Genomic_DNA"/>
</dbReference>
<organism evidence="3 4">
    <name type="scientific">Calicophoron daubneyi</name>
    <name type="common">Rumen fluke</name>
    <name type="synonym">Paramphistomum daubneyi</name>
    <dbReference type="NCBI Taxonomy" id="300641"/>
    <lineage>
        <taxon>Eukaryota</taxon>
        <taxon>Metazoa</taxon>
        <taxon>Spiralia</taxon>
        <taxon>Lophotrochozoa</taxon>
        <taxon>Platyhelminthes</taxon>
        <taxon>Trematoda</taxon>
        <taxon>Digenea</taxon>
        <taxon>Plagiorchiida</taxon>
        <taxon>Pronocephalata</taxon>
        <taxon>Paramphistomoidea</taxon>
        <taxon>Paramphistomidae</taxon>
        <taxon>Calicophoron</taxon>
    </lineage>
</organism>
<proteinExistence type="predicted"/>
<dbReference type="Pfam" id="PF25356">
    <property type="entry name" value="PH_trem"/>
    <property type="match status" value="1"/>
</dbReference>
<feature type="domain" description="Trematode PH-like" evidence="2">
    <location>
        <begin position="21"/>
        <end position="141"/>
    </location>
</feature>
<accession>A0AAV2TPU3</accession>
<protein>
    <recommendedName>
        <fullName evidence="2">Trematode PH-like domain-containing protein</fullName>
    </recommendedName>
</protein>
<feature type="region of interest" description="Disordered" evidence="1">
    <location>
        <begin position="171"/>
        <end position="193"/>
    </location>
</feature>
<evidence type="ECO:0000313" key="3">
    <source>
        <dbReference type="EMBL" id="CAL5138408.1"/>
    </source>
</evidence>
<dbReference type="Proteomes" id="UP001497525">
    <property type="component" value="Unassembled WGS sequence"/>
</dbReference>
<evidence type="ECO:0000259" key="2">
    <source>
        <dbReference type="Pfam" id="PF25356"/>
    </source>
</evidence>
<gene>
    <name evidence="3" type="ORF">CDAUBV1_LOCUS12992</name>
</gene>
<name>A0AAV2TPU3_CALDB</name>
<dbReference type="AlphaFoldDB" id="A0AAV2TPU3"/>
<comment type="caution">
    <text evidence="3">The sequence shown here is derived from an EMBL/GenBank/DDBJ whole genome shotgun (WGS) entry which is preliminary data.</text>
</comment>